<dbReference type="PANTHER" id="PTHR45784:SF3">
    <property type="entry name" value="C-TYPE LECTIN DOMAIN FAMILY 4 MEMBER K-LIKE-RELATED"/>
    <property type="match status" value="1"/>
</dbReference>
<dbReference type="InterPro" id="IPR001304">
    <property type="entry name" value="C-type_lectin-like"/>
</dbReference>
<accession>A0A8C6SMU3</accession>
<dbReference type="SMART" id="SM00034">
    <property type="entry name" value="CLECT"/>
    <property type="match status" value="1"/>
</dbReference>
<dbReference type="PANTHER" id="PTHR45784">
    <property type="entry name" value="C-TYPE LECTIN DOMAIN FAMILY 20 MEMBER A-RELATED"/>
    <property type="match status" value="1"/>
</dbReference>
<dbReference type="InterPro" id="IPR016187">
    <property type="entry name" value="CTDL_fold"/>
</dbReference>
<dbReference type="SUPFAM" id="SSF56436">
    <property type="entry name" value="C-type lectin-like"/>
    <property type="match status" value="1"/>
</dbReference>
<organism evidence="2 3">
    <name type="scientific">Neogobius melanostomus</name>
    <name type="common">round goby</name>
    <dbReference type="NCBI Taxonomy" id="47308"/>
    <lineage>
        <taxon>Eukaryota</taxon>
        <taxon>Metazoa</taxon>
        <taxon>Chordata</taxon>
        <taxon>Craniata</taxon>
        <taxon>Vertebrata</taxon>
        <taxon>Euteleostomi</taxon>
        <taxon>Actinopterygii</taxon>
        <taxon>Neopterygii</taxon>
        <taxon>Teleostei</taxon>
        <taxon>Neoteleostei</taxon>
        <taxon>Acanthomorphata</taxon>
        <taxon>Gobiaria</taxon>
        <taxon>Gobiiformes</taxon>
        <taxon>Gobioidei</taxon>
        <taxon>Gobiidae</taxon>
        <taxon>Benthophilinae</taxon>
        <taxon>Neogobiini</taxon>
        <taxon>Neogobius</taxon>
    </lineage>
</organism>
<dbReference type="Ensembl" id="ENSNMLT00000009295.1">
    <property type="protein sequence ID" value="ENSNMLP00000008173.1"/>
    <property type="gene ID" value="ENSNMLG00000005814.1"/>
</dbReference>
<reference evidence="2" key="2">
    <citation type="submission" date="2025-09" db="UniProtKB">
        <authorList>
            <consortium name="Ensembl"/>
        </authorList>
    </citation>
    <scope>IDENTIFICATION</scope>
</reference>
<dbReference type="AlphaFoldDB" id="A0A8C6SMU3"/>
<reference evidence="2" key="1">
    <citation type="submission" date="2025-08" db="UniProtKB">
        <authorList>
            <consortium name="Ensembl"/>
        </authorList>
    </citation>
    <scope>IDENTIFICATION</scope>
</reference>
<name>A0A8C6SMU3_9GOBI</name>
<dbReference type="Proteomes" id="UP000694523">
    <property type="component" value="Unplaced"/>
</dbReference>
<dbReference type="Pfam" id="PF00059">
    <property type="entry name" value="Lectin_C"/>
    <property type="match status" value="1"/>
</dbReference>
<evidence type="ECO:0000259" key="1">
    <source>
        <dbReference type="PROSITE" id="PS50041"/>
    </source>
</evidence>
<dbReference type="Gene3D" id="3.10.100.10">
    <property type="entry name" value="Mannose-Binding Protein A, subunit A"/>
    <property type="match status" value="1"/>
</dbReference>
<dbReference type="InterPro" id="IPR016186">
    <property type="entry name" value="C-type_lectin-like/link_sf"/>
</dbReference>
<evidence type="ECO:0000313" key="2">
    <source>
        <dbReference type="Ensembl" id="ENSNMLP00000008173.1"/>
    </source>
</evidence>
<feature type="domain" description="C-type lectin" evidence="1">
    <location>
        <begin position="47"/>
        <end position="107"/>
    </location>
</feature>
<proteinExistence type="predicted"/>
<sequence>CIYYIFIMYNTYTMYLFRIWELSLILLSLCVFHSEGSSSWDNCPKQYTYISTSKSWEDARSYCRQHYTDLAMIEDESENTAVAAVLVTNQWAWIGLYRQPWRWSDGSDSTICSLLFFYSICNQFFISALKLVTILQNKGLTDLKVKWKAPPQKIKKNRKSLNLDCLN</sequence>
<protein>
    <recommendedName>
        <fullName evidence="1">C-type lectin domain-containing protein</fullName>
    </recommendedName>
</protein>
<dbReference type="PROSITE" id="PS50041">
    <property type="entry name" value="C_TYPE_LECTIN_2"/>
    <property type="match status" value="1"/>
</dbReference>
<evidence type="ECO:0000313" key="3">
    <source>
        <dbReference type="Proteomes" id="UP000694523"/>
    </source>
</evidence>
<keyword evidence="3" id="KW-1185">Reference proteome</keyword>